<dbReference type="InterPro" id="IPR008928">
    <property type="entry name" value="6-hairpin_glycosidase_sf"/>
</dbReference>
<evidence type="ECO:0000259" key="6">
    <source>
        <dbReference type="Pfam" id="PF17389"/>
    </source>
</evidence>
<feature type="domain" description="Bacterial alpha-L-rhamnosidase N-terminal" evidence="5">
    <location>
        <begin position="147"/>
        <end position="318"/>
    </location>
</feature>
<organism evidence="8 9">
    <name type="scientific">Pullulanibacillus camelliae</name>
    <dbReference type="NCBI Taxonomy" id="1707096"/>
    <lineage>
        <taxon>Bacteria</taxon>
        <taxon>Bacillati</taxon>
        <taxon>Bacillota</taxon>
        <taxon>Bacilli</taxon>
        <taxon>Bacillales</taxon>
        <taxon>Sporolactobacillaceae</taxon>
        <taxon>Pullulanibacillus</taxon>
    </lineage>
</organism>
<feature type="domain" description="Alpha-L-rhamnosidase concanavalin-like" evidence="4">
    <location>
        <begin position="331"/>
        <end position="419"/>
    </location>
</feature>
<feature type="domain" description="Alpha-L-rhamnosidase six-hairpin glycosidase" evidence="6">
    <location>
        <begin position="440"/>
        <end position="776"/>
    </location>
</feature>
<dbReference type="RefSeq" id="WP_188697421.1">
    <property type="nucleotide sequence ID" value="NZ_BMIR01000022.1"/>
</dbReference>
<dbReference type="InterPro" id="IPR035396">
    <property type="entry name" value="Bac_rhamnosid6H"/>
</dbReference>
<name>A0A8J2YLZ7_9BACL</name>
<dbReference type="Pfam" id="PF17390">
    <property type="entry name" value="Bac_rhamnosid_C"/>
    <property type="match status" value="1"/>
</dbReference>
<feature type="domain" description="Alpha-L-rhamnosidase C-terminal" evidence="7">
    <location>
        <begin position="792"/>
        <end position="854"/>
    </location>
</feature>
<dbReference type="InterPro" id="IPR008902">
    <property type="entry name" value="Rhamnosid_concanavalin"/>
</dbReference>
<dbReference type="Pfam" id="PF08531">
    <property type="entry name" value="Bac_rhamnosid_N"/>
    <property type="match status" value="1"/>
</dbReference>
<dbReference type="Pfam" id="PF05592">
    <property type="entry name" value="Bac_rhamnosid"/>
    <property type="match status" value="1"/>
</dbReference>
<dbReference type="AlphaFoldDB" id="A0A8J2YLZ7"/>
<dbReference type="Gene3D" id="1.50.10.10">
    <property type="match status" value="1"/>
</dbReference>
<dbReference type="GO" id="GO:0030596">
    <property type="term" value="F:alpha-L-rhamnosidase activity"/>
    <property type="evidence" value="ECO:0007669"/>
    <property type="project" value="UniProtKB-EC"/>
</dbReference>
<dbReference type="PANTHER" id="PTHR33307:SF11">
    <property type="entry name" value="ALPHA-L-RHAMNOSIDASE"/>
    <property type="match status" value="1"/>
</dbReference>
<evidence type="ECO:0000259" key="7">
    <source>
        <dbReference type="Pfam" id="PF17390"/>
    </source>
</evidence>
<dbReference type="InterPro" id="IPR012341">
    <property type="entry name" value="6hp_glycosidase-like_sf"/>
</dbReference>
<evidence type="ECO:0000313" key="8">
    <source>
        <dbReference type="EMBL" id="GGE52848.1"/>
    </source>
</evidence>
<dbReference type="Gene3D" id="2.60.420.10">
    <property type="entry name" value="Maltose phosphorylase, domain 3"/>
    <property type="match status" value="1"/>
</dbReference>
<comment type="caution">
    <text evidence="8">The sequence shown here is derived from an EMBL/GenBank/DDBJ whole genome shotgun (WGS) entry which is preliminary data.</text>
</comment>
<dbReference type="EMBL" id="BMIR01000022">
    <property type="protein sequence ID" value="GGE52848.1"/>
    <property type="molecule type" value="Genomic_DNA"/>
</dbReference>
<dbReference type="InterPro" id="IPR013783">
    <property type="entry name" value="Ig-like_fold"/>
</dbReference>
<reference evidence="8" key="2">
    <citation type="submission" date="2020-09" db="EMBL/GenBank/DDBJ databases">
        <authorList>
            <person name="Sun Q."/>
            <person name="Zhou Y."/>
        </authorList>
    </citation>
    <scope>NUCLEOTIDE SEQUENCE</scope>
    <source>
        <strain evidence="8">CGMCC 1.15371</strain>
    </source>
</reference>
<dbReference type="Pfam" id="PF25788">
    <property type="entry name" value="Ig_Rha78A_N"/>
    <property type="match status" value="1"/>
</dbReference>
<dbReference type="PANTHER" id="PTHR33307">
    <property type="entry name" value="ALPHA-RHAMNOSIDASE (EUROFUNG)"/>
    <property type="match status" value="1"/>
</dbReference>
<dbReference type="PIRSF" id="PIRSF010631">
    <property type="entry name" value="A-rhamnsds"/>
    <property type="match status" value="1"/>
</dbReference>
<reference evidence="8" key="1">
    <citation type="journal article" date="2014" name="Int. J. Syst. Evol. Microbiol.">
        <title>Complete genome sequence of Corynebacterium casei LMG S-19264T (=DSM 44701T), isolated from a smear-ripened cheese.</title>
        <authorList>
            <consortium name="US DOE Joint Genome Institute (JGI-PGF)"/>
            <person name="Walter F."/>
            <person name="Albersmeier A."/>
            <person name="Kalinowski J."/>
            <person name="Ruckert C."/>
        </authorList>
    </citation>
    <scope>NUCLEOTIDE SEQUENCE</scope>
    <source>
        <strain evidence="8">CGMCC 1.15371</strain>
    </source>
</reference>
<dbReference type="SUPFAM" id="SSF48208">
    <property type="entry name" value="Six-hairpin glycosidases"/>
    <property type="match status" value="1"/>
</dbReference>
<accession>A0A8J2YLZ7</accession>
<evidence type="ECO:0000256" key="2">
    <source>
        <dbReference type="ARBA" id="ARBA00012652"/>
    </source>
</evidence>
<dbReference type="Gene3D" id="2.60.120.260">
    <property type="entry name" value="Galactose-binding domain-like"/>
    <property type="match status" value="2"/>
</dbReference>
<gene>
    <name evidence="8" type="ORF">GCM10011391_34630</name>
</gene>
<evidence type="ECO:0000259" key="4">
    <source>
        <dbReference type="Pfam" id="PF05592"/>
    </source>
</evidence>
<dbReference type="EC" id="3.2.1.40" evidence="2"/>
<dbReference type="Gene3D" id="2.60.40.10">
    <property type="entry name" value="Immunoglobulins"/>
    <property type="match status" value="1"/>
</dbReference>
<dbReference type="GO" id="GO:0005975">
    <property type="term" value="P:carbohydrate metabolic process"/>
    <property type="evidence" value="ECO:0007669"/>
    <property type="project" value="InterPro"/>
</dbReference>
<proteinExistence type="predicted"/>
<dbReference type="InterPro" id="IPR016007">
    <property type="entry name" value="Alpha_rhamnosid"/>
</dbReference>
<comment type="catalytic activity">
    <reaction evidence="1">
        <text>Hydrolysis of terminal non-reducing alpha-L-rhamnose residues in alpha-L-rhamnosides.</text>
        <dbReference type="EC" id="3.2.1.40"/>
    </reaction>
</comment>
<evidence type="ECO:0000256" key="1">
    <source>
        <dbReference type="ARBA" id="ARBA00001445"/>
    </source>
</evidence>
<sequence>MKVKNIFVDGQIQPLGIDNLLPTFHWDFAEAEERGTIQTAYRILVSETRQNLAADIGEIWDTGLVRSNRNVGITYCGPTLQSRQRYYWKVQTWDQKQQQSESPISWWEMGLLCPEDWTSQWIGHSTQSIGSSSSAMPLFRQTFTVKKDIKKARVYICGLGHYELRLNGNKVGERVLDTGWTNYDKTCLYSVYDVTAQLQVHENVLGVLLGNGFYNVTGGRYTKFKNSFGLPKCRVQLEIEYKDGSFDTITSDREWMTSQGPITFSCIYGGEDYDARLEQDGWDKPGFTLHSKWQKATEVQAPLGKLSAQKHPPLKVMQTLKPVNVSEPLPHVFIIDFGQNFSGWVRIKVKGKRGETIKLSPGELLNKDGTVNQQASGAPYTFNYVLRGETIEVWEPRFSYYGFRFLQIEGAIPKELQDKSNEQAQLLDVHGQIIYPDIQKIGDFSSSNTLINQTHQLINWAMVSNMKSVLTDCPHREKLGWLEQVHLMGPSLMYNFSLQPLLEKIIADISDSQLDNGMIPTIAPEYVAFKKPWDIFRHSVSWGATYIIIPWRLYQIYGTTQILKQHYQGMKKYIDYLTAKADNFIIQDGLGDWYDVGKERPGFSQNTPVALPETAMLYHVVQLFQQIADLLGQREDSRYYQNTAKQIKQQFNDHFYHPNTHQYGTGSQTSQAMPLALGLVDKANQKHVFQHLVQDILKHDYHTTAGDIGFRFVLATLRQYGRSDIIYKMTQKTDHPSYGFQILNGATSLTEAWDGPVVGTSQNHFMLGHIEEWFYKGLAGITYELNPITGTTHITLAPYLEKELKRVSAQHRLVSGLMSVKWEWLSNTHFQLEVRIPVNCHCTVSLPAKSLQSVYEKAHSLQDISAIRIKGYENGRALFTLASGHYHFTAEV</sequence>
<evidence type="ECO:0000259" key="5">
    <source>
        <dbReference type="Pfam" id="PF08531"/>
    </source>
</evidence>
<evidence type="ECO:0000313" key="9">
    <source>
        <dbReference type="Proteomes" id="UP000628775"/>
    </source>
</evidence>
<dbReference type="Pfam" id="PF17389">
    <property type="entry name" value="Bac_rhamnosid6H"/>
    <property type="match status" value="1"/>
</dbReference>
<dbReference type="InterPro" id="IPR035398">
    <property type="entry name" value="Bac_rhamnosid_C"/>
</dbReference>
<keyword evidence="3 8" id="KW-0378">Hydrolase</keyword>
<dbReference type="InterPro" id="IPR013737">
    <property type="entry name" value="Bac_rhamnosid_N"/>
</dbReference>
<evidence type="ECO:0000256" key="3">
    <source>
        <dbReference type="ARBA" id="ARBA00022801"/>
    </source>
</evidence>
<protein>
    <recommendedName>
        <fullName evidence="2">alpha-L-rhamnosidase</fullName>
        <ecNumber evidence="2">3.2.1.40</ecNumber>
    </recommendedName>
</protein>
<keyword evidence="9" id="KW-1185">Reference proteome</keyword>
<dbReference type="Proteomes" id="UP000628775">
    <property type="component" value="Unassembled WGS sequence"/>
</dbReference>